<dbReference type="InterPro" id="IPR011032">
    <property type="entry name" value="GroES-like_sf"/>
</dbReference>
<evidence type="ECO:0000313" key="6">
    <source>
        <dbReference type="EMBL" id="MBI4727535.1"/>
    </source>
</evidence>
<dbReference type="AlphaFoldDB" id="A0A933ML89"/>
<dbReference type="PANTHER" id="PTHR43401:SF2">
    <property type="entry name" value="L-THREONINE 3-DEHYDROGENASE"/>
    <property type="match status" value="1"/>
</dbReference>
<dbReference type="SMART" id="SM00829">
    <property type="entry name" value="PKS_ER"/>
    <property type="match status" value="1"/>
</dbReference>
<organism evidence="6 7">
    <name type="scientific">candidate division TA06 bacterium</name>
    <dbReference type="NCBI Taxonomy" id="2250710"/>
    <lineage>
        <taxon>Bacteria</taxon>
        <taxon>Bacteria division TA06</taxon>
    </lineage>
</organism>
<dbReference type="PROSITE" id="PS00059">
    <property type="entry name" value="ADH_ZINC"/>
    <property type="match status" value="1"/>
</dbReference>
<dbReference type="SUPFAM" id="SSF50129">
    <property type="entry name" value="GroES-like"/>
    <property type="match status" value="1"/>
</dbReference>
<dbReference type="EMBL" id="JACQXR010000135">
    <property type="protein sequence ID" value="MBI4727535.1"/>
    <property type="molecule type" value="Genomic_DNA"/>
</dbReference>
<dbReference type="PANTHER" id="PTHR43401">
    <property type="entry name" value="L-THREONINE 3-DEHYDROGENASE"/>
    <property type="match status" value="1"/>
</dbReference>
<dbReference type="InterPro" id="IPR002328">
    <property type="entry name" value="ADH_Zn_CS"/>
</dbReference>
<dbReference type="Gene3D" id="3.90.180.10">
    <property type="entry name" value="Medium-chain alcohol dehydrogenases, catalytic domain"/>
    <property type="match status" value="1"/>
</dbReference>
<dbReference type="InterPro" id="IPR020843">
    <property type="entry name" value="ER"/>
</dbReference>
<feature type="domain" description="Enoyl reductase (ER)" evidence="5">
    <location>
        <begin position="16"/>
        <end position="354"/>
    </location>
</feature>
<dbReference type="Pfam" id="PF08240">
    <property type="entry name" value="ADH_N"/>
    <property type="match status" value="1"/>
</dbReference>
<protein>
    <submittedName>
        <fullName evidence="6">Alcohol dehydrogenase catalytic domain-containing protein</fullName>
    </submittedName>
</protein>
<accession>A0A933ML89</accession>
<dbReference type="SUPFAM" id="SSF51735">
    <property type="entry name" value="NAD(P)-binding Rossmann-fold domains"/>
    <property type="match status" value="1"/>
</dbReference>
<dbReference type="GO" id="GO:0008270">
    <property type="term" value="F:zinc ion binding"/>
    <property type="evidence" value="ECO:0007669"/>
    <property type="project" value="InterPro"/>
</dbReference>
<evidence type="ECO:0000256" key="4">
    <source>
        <dbReference type="RuleBase" id="RU361277"/>
    </source>
</evidence>
<comment type="cofactor">
    <cofactor evidence="4">
        <name>Zn(2+)</name>
        <dbReference type="ChEBI" id="CHEBI:29105"/>
    </cofactor>
</comment>
<dbReference type="InterPro" id="IPR013154">
    <property type="entry name" value="ADH-like_N"/>
</dbReference>
<evidence type="ECO:0000259" key="5">
    <source>
        <dbReference type="SMART" id="SM00829"/>
    </source>
</evidence>
<dbReference type="InterPro" id="IPR036291">
    <property type="entry name" value="NAD(P)-bd_dom_sf"/>
</dbReference>
<sequence length="400" mass="43501">MPQKMKAVVKTRPQPGAEWLEVNVPELKPDWVMVKVRAASICGTDVHIYEWNSWAVDRIGSQKLPQILGHEVAGEVVEAGPHCKRIKAGDYISAETHIYDPGDLQTMLGQFHIGERMKIVGVDHDGCFAEYFALPESVCWVNDKSIPPELAAVQEPMGNACYALLGENADVAGKSAAIFGDGPTALFAAGLAKASGLTQIFVVGMSDFALNIAKKMGADHTLNISDKSVNRLEFIRDQTGGYGADIVLDMVGAPAAIEEGMKVIRKGGRYSAFGVPPTTPVPVDYTNGIVFRGIQINGISGRKMFDTWYRVKNFLASGRIDIKPIITHLFELKDYAKGFEAAMGNPRQCGKAVLFPDPQELAAAKNQFLASWLTPGFVWADNRSALRQQHHISTSSITIG</sequence>
<dbReference type="Proteomes" id="UP000736328">
    <property type="component" value="Unassembled WGS sequence"/>
</dbReference>
<evidence type="ECO:0000256" key="3">
    <source>
        <dbReference type="ARBA" id="ARBA00023002"/>
    </source>
</evidence>
<dbReference type="Gene3D" id="3.40.50.720">
    <property type="entry name" value="NAD(P)-binding Rossmann-like Domain"/>
    <property type="match status" value="1"/>
</dbReference>
<reference evidence="6" key="1">
    <citation type="submission" date="2020-07" db="EMBL/GenBank/DDBJ databases">
        <title>Huge and variable diversity of episymbiotic CPR bacteria and DPANN archaea in groundwater ecosystems.</title>
        <authorList>
            <person name="He C.Y."/>
            <person name="Keren R."/>
            <person name="Whittaker M."/>
            <person name="Farag I.F."/>
            <person name="Doudna J."/>
            <person name="Cate J.H.D."/>
            <person name="Banfield J.F."/>
        </authorList>
    </citation>
    <scope>NUCLEOTIDE SEQUENCE</scope>
    <source>
        <strain evidence="6">NC_groundwater_1520_Pr4_B-0.1um_53_5</strain>
    </source>
</reference>
<dbReference type="InterPro" id="IPR050129">
    <property type="entry name" value="Zn_alcohol_dh"/>
</dbReference>
<evidence type="ECO:0000256" key="2">
    <source>
        <dbReference type="ARBA" id="ARBA00022833"/>
    </source>
</evidence>
<dbReference type="InterPro" id="IPR013149">
    <property type="entry name" value="ADH-like_C"/>
</dbReference>
<keyword evidence="3" id="KW-0560">Oxidoreductase</keyword>
<keyword evidence="2 4" id="KW-0862">Zinc</keyword>
<evidence type="ECO:0000256" key="1">
    <source>
        <dbReference type="ARBA" id="ARBA00022723"/>
    </source>
</evidence>
<comment type="caution">
    <text evidence="6">The sequence shown here is derived from an EMBL/GenBank/DDBJ whole genome shotgun (WGS) entry which is preliminary data.</text>
</comment>
<comment type="similarity">
    <text evidence="4">Belongs to the zinc-containing alcohol dehydrogenase family.</text>
</comment>
<keyword evidence="1 4" id="KW-0479">Metal-binding</keyword>
<evidence type="ECO:0000313" key="7">
    <source>
        <dbReference type="Proteomes" id="UP000736328"/>
    </source>
</evidence>
<gene>
    <name evidence="6" type="ORF">HY768_10040</name>
</gene>
<dbReference type="Pfam" id="PF00107">
    <property type="entry name" value="ADH_zinc_N"/>
    <property type="match status" value="1"/>
</dbReference>
<proteinExistence type="inferred from homology"/>
<dbReference type="GO" id="GO:0016491">
    <property type="term" value="F:oxidoreductase activity"/>
    <property type="evidence" value="ECO:0007669"/>
    <property type="project" value="UniProtKB-KW"/>
</dbReference>
<name>A0A933ML89_UNCT6</name>